<dbReference type="PANTHER" id="PTHR31343:SF8">
    <property type="entry name" value="OS07G0246600 PROTEIN"/>
    <property type="match status" value="1"/>
</dbReference>
<name>A0AAD6EWQ0_9POAL</name>
<proteinExistence type="predicted"/>
<evidence type="ECO:0000256" key="1">
    <source>
        <dbReference type="SAM" id="MobiDB-lite"/>
    </source>
</evidence>
<dbReference type="AlphaFoldDB" id="A0AAD6EWQ0"/>
<protein>
    <submittedName>
        <fullName evidence="2">Uncharacterized protein</fullName>
    </submittedName>
</protein>
<sequence length="390" mass="43867">MVIGTASSTSAAAASPSSHRLVGVDRFYSPPAVRRQQQELLLQKQSQQLALQQQSQKEAPEQGKPERCVVDGSGENCANPAPDASASNLDRFLHYTTPSVRAQYWPKTNIKGWKNGESAMSSCMYYCLEDLWESFKEWSAYGCGVPVVLNESDNVDQYYVPYLSAIQLYANSSKRTSRTRRHGEESSSSEGSSSDGSIGSNGEAERTRQRGISCTNRQYNENGGFTSENGSFCTAPASVPVFEYFERDPPYCREPLTDKISILEKKFPDLKTYRSCDLHPSSWFSVAWYPIYRIPTGPTLKDVDACFLTYHRLAKPSNTSSANGPLKTLSLHSFGLASYKLKSNIWMKDEPCGSERLDSLLQEAENWLRLVNVEHPDFRFFRTHSNTNWR</sequence>
<accession>A0AAD6EWQ0</accession>
<feature type="region of interest" description="Disordered" evidence="1">
    <location>
        <begin position="1"/>
        <end position="21"/>
    </location>
</feature>
<dbReference type="Proteomes" id="UP001210211">
    <property type="component" value="Unassembled WGS sequence"/>
</dbReference>
<feature type="region of interest" description="Disordered" evidence="1">
    <location>
        <begin position="174"/>
        <end position="213"/>
    </location>
</feature>
<gene>
    <name evidence="2" type="ORF">LUZ61_007530</name>
</gene>
<reference evidence="2 3" key="1">
    <citation type="journal article" date="2022" name="Cell">
        <title>Repeat-based holocentromeres influence genome architecture and karyotype evolution.</title>
        <authorList>
            <person name="Hofstatter P.G."/>
            <person name="Thangavel G."/>
            <person name="Lux T."/>
            <person name="Neumann P."/>
            <person name="Vondrak T."/>
            <person name="Novak P."/>
            <person name="Zhang M."/>
            <person name="Costa L."/>
            <person name="Castellani M."/>
            <person name="Scott A."/>
            <person name="Toegelov H."/>
            <person name="Fuchs J."/>
            <person name="Mata-Sucre Y."/>
            <person name="Dias Y."/>
            <person name="Vanzela A.L.L."/>
            <person name="Huettel B."/>
            <person name="Almeida C.C.S."/>
            <person name="Simkova H."/>
            <person name="Souza G."/>
            <person name="Pedrosa-Harand A."/>
            <person name="Macas J."/>
            <person name="Mayer K.F.X."/>
            <person name="Houben A."/>
            <person name="Marques A."/>
        </authorList>
    </citation>
    <scope>NUCLEOTIDE SEQUENCE [LARGE SCALE GENOMIC DNA]</scope>
    <source>
        <strain evidence="2">RhyTen1mFocal</strain>
    </source>
</reference>
<dbReference type="InterPro" id="IPR008507">
    <property type="entry name" value="DUF789"/>
</dbReference>
<dbReference type="EMBL" id="JAMRDG010000001">
    <property type="protein sequence ID" value="KAJ3703825.1"/>
    <property type="molecule type" value="Genomic_DNA"/>
</dbReference>
<dbReference type="PANTHER" id="PTHR31343">
    <property type="entry name" value="T15D22.8"/>
    <property type="match status" value="1"/>
</dbReference>
<feature type="compositionally biased region" description="Low complexity" evidence="1">
    <location>
        <begin position="1"/>
        <end position="18"/>
    </location>
</feature>
<feature type="region of interest" description="Disordered" evidence="1">
    <location>
        <begin position="51"/>
        <end position="83"/>
    </location>
</feature>
<comment type="caution">
    <text evidence="2">The sequence shown here is derived from an EMBL/GenBank/DDBJ whole genome shotgun (WGS) entry which is preliminary data.</text>
</comment>
<dbReference type="Pfam" id="PF05623">
    <property type="entry name" value="DUF789"/>
    <property type="match status" value="1"/>
</dbReference>
<feature type="compositionally biased region" description="Basic and acidic residues" evidence="1">
    <location>
        <begin position="58"/>
        <end position="69"/>
    </location>
</feature>
<keyword evidence="3" id="KW-1185">Reference proteome</keyword>
<evidence type="ECO:0000313" key="3">
    <source>
        <dbReference type="Proteomes" id="UP001210211"/>
    </source>
</evidence>
<feature type="compositionally biased region" description="Low complexity" evidence="1">
    <location>
        <begin position="186"/>
        <end position="202"/>
    </location>
</feature>
<evidence type="ECO:0000313" key="2">
    <source>
        <dbReference type="EMBL" id="KAJ3703825.1"/>
    </source>
</evidence>
<organism evidence="2 3">
    <name type="scientific">Rhynchospora tenuis</name>
    <dbReference type="NCBI Taxonomy" id="198213"/>
    <lineage>
        <taxon>Eukaryota</taxon>
        <taxon>Viridiplantae</taxon>
        <taxon>Streptophyta</taxon>
        <taxon>Embryophyta</taxon>
        <taxon>Tracheophyta</taxon>
        <taxon>Spermatophyta</taxon>
        <taxon>Magnoliopsida</taxon>
        <taxon>Liliopsida</taxon>
        <taxon>Poales</taxon>
        <taxon>Cyperaceae</taxon>
        <taxon>Cyperoideae</taxon>
        <taxon>Rhynchosporeae</taxon>
        <taxon>Rhynchospora</taxon>
    </lineage>
</organism>